<evidence type="ECO:0000259" key="4">
    <source>
        <dbReference type="SMART" id="SM00331"/>
    </source>
</evidence>
<dbReference type="PANTHER" id="PTHR43156">
    <property type="entry name" value="STAGE II SPORULATION PROTEIN E-RELATED"/>
    <property type="match status" value="1"/>
</dbReference>
<feature type="domain" description="PPM-type phosphatase" evidence="4">
    <location>
        <begin position="208"/>
        <end position="426"/>
    </location>
</feature>
<dbReference type="RefSeq" id="WP_012085010.1">
    <property type="nucleotide sequence ID" value="NZ_JACHVY010000001.1"/>
</dbReference>
<evidence type="ECO:0000256" key="2">
    <source>
        <dbReference type="SAM" id="MobiDB-lite"/>
    </source>
</evidence>
<dbReference type="SUPFAM" id="SSF55781">
    <property type="entry name" value="GAF domain-like"/>
    <property type="match status" value="1"/>
</dbReference>
<gene>
    <name evidence="5" type="ORF">FHR75_001471</name>
</gene>
<protein>
    <submittedName>
        <fullName evidence="5">Serine phosphatase RsbU (Regulator of sigma subunit)</fullName>
    </submittedName>
</protein>
<reference evidence="5 6" key="1">
    <citation type="submission" date="2020-08" db="EMBL/GenBank/DDBJ databases">
        <title>The Agave Microbiome: Exploring the role of microbial communities in plant adaptations to desert environments.</title>
        <authorList>
            <person name="Partida-Martinez L.P."/>
        </authorList>
    </citation>
    <scope>NUCLEOTIDE SEQUENCE [LARGE SCALE GENOMIC DNA]</scope>
    <source>
        <strain evidence="5 6">AS2.23</strain>
    </source>
</reference>
<dbReference type="GO" id="GO:0016791">
    <property type="term" value="F:phosphatase activity"/>
    <property type="evidence" value="ECO:0007669"/>
    <property type="project" value="TreeGrafter"/>
</dbReference>
<dbReference type="AlphaFoldDB" id="A0A7W4TKN3"/>
<evidence type="ECO:0000313" key="6">
    <source>
        <dbReference type="Proteomes" id="UP000533269"/>
    </source>
</evidence>
<accession>A0A7W4TKN3</accession>
<proteinExistence type="predicted"/>
<dbReference type="Pfam" id="PF13185">
    <property type="entry name" value="GAF_2"/>
    <property type="match status" value="1"/>
</dbReference>
<feature type="region of interest" description="Disordered" evidence="2">
    <location>
        <begin position="1"/>
        <end position="22"/>
    </location>
</feature>
<dbReference type="SMART" id="SM00331">
    <property type="entry name" value="PP2C_SIG"/>
    <property type="match status" value="1"/>
</dbReference>
<dbReference type="OMA" id="ANSEDDC"/>
<evidence type="ECO:0000313" key="5">
    <source>
        <dbReference type="EMBL" id="MBB2900683.1"/>
    </source>
</evidence>
<dbReference type="EMBL" id="JACHVY010000001">
    <property type="protein sequence ID" value="MBB2900683.1"/>
    <property type="molecule type" value="Genomic_DNA"/>
</dbReference>
<evidence type="ECO:0000259" key="3">
    <source>
        <dbReference type="SMART" id="SM00065"/>
    </source>
</evidence>
<sequence length="450" mass="48128">MRVGLHSGAPSRGDAPDPFGRPDRGVSTLLDLASALARTDSVEDVALAVRDVVREALGACFVSLSMIDGPWLLTPALGQLDDDTEQRCLRLPLDLDTPAHRVARTGRALSFDDLASLVAMFPRAREELQRSGLRSGVILPMTISGGFRTGSVTVAWDRDRRLGEEEVALVTAVVDATAQAARRAQLYRERRDVAHTLQAAMLPELPVLEGLAVASRYLPWSTTDEQVGGDWYDAISQPDGGVLLVVGDVAGHDTEAAARMGRVRSMFRALAVDRGEEAPAALVTRLDHVLEALGDATLATLIVARLDPPGPGRRLRWTTAGHPPPVLVDATGRSTVLAAEPDLPLGVAPERSRHDHGIDWPAGATLVLYTDGLVERRGRDVGDGITVLRAALERTHTEALETLLGELVTEHVANSEDDCAVLAVRDVSRAVVRPRGSVDPGVSAGRATRR</sequence>
<dbReference type="Proteomes" id="UP000533269">
    <property type="component" value="Unassembled WGS sequence"/>
</dbReference>
<dbReference type="Gene3D" id="3.60.40.10">
    <property type="entry name" value="PPM-type phosphatase domain"/>
    <property type="match status" value="1"/>
</dbReference>
<keyword evidence="1" id="KW-0378">Hydrolase</keyword>
<dbReference type="PANTHER" id="PTHR43156:SF2">
    <property type="entry name" value="STAGE II SPORULATION PROTEIN E"/>
    <property type="match status" value="1"/>
</dbReference>
<evidence type="ECO:0000256" key="1">
    <source>
        <dbReference type="ARBA" id="ARBA00022801"/>
    </source>
</evidence>
<dbReference type="InterPro" id="IPR001932">
    <property type="entry name" value="PPM-type_phosphatase-like_dom"/>
</dbReference>
<dbReference type="InterPro" id="IPR052016">
    <property type="entry name" value="Bact_Sigma-Reg"/>
</dbReference>
<dbReference type="InterPro" id="IPR029016">
    <property type="entry name" value="GAF-like_dom_sf"/>
</dbReference>
<dbReference type="SUPFAM" id="SSF81606">
    <property type="entry name" value="PP2C-like"/>
    <property type="match status" value="1"/>
</dbReference>
<name>A0A7W4TKN3_KINRA</name>
<organism evidence="5 6">
    <name type="scientific">Kineococcus radiotolerans</name>
    <dbReference type="NCBI Taxonomy" id="131568"/>
    <lineage>
        <taxon>Bacteria</taxon>
        <taxon>Bacillati</taxon>
        <taxon>Actinomycetota</taxon>
        <taxon>Actinomycetes</taxon>
        <taxon>Kineosporiales</taxon>
        <taxon>Kineosporiaceae</taxon>
        <taxon>Kineococcus</taxon>
    </lineage>
</organism>
<dbReference type="InterPro" id="IPR003018">
    <property type="entry name" value="GAF"/>
</dbReference>
<comment type="caution">
    <text evidence="5">The sequence shown here is derived from an EMBL/GenBank/DDBJ whole genome shotgun (WGS) entry which is preliminary data.</text>
</comment>
<dbReference type="InterPro" id="IPR036457">
    <property type="entry name" value="PPM-type-like_dom_sf"/>
</dbReference>
<dbReference type="SMART" id="SM00065">
    <property type="entry name" value="GAF"/>
    <property type="match status" value="1"/>
</dbReference>
<dbReference type="Pfam" id="PF07228">
    <property type="entry name" value="SpoIIE"/>
    <property type="match status" value="1"/>
</dbReference>
<dbReference type="Gene3D" id="3.30.450.40">
    <property type="match status" value="1"/>
</dbReference>
<reference evidence="5 6" key="2">
    <citation type="submission" date="2020-08" db="EMBL/GenBank/DDBJ databases">
        <authorList>
            <person name="Partida-Martinez L."/>
            <person name="Huntemann M."/>
            <person name="Clum A."/>
            <person name="Wang J."/>
            <person name="Palaniappan K."/>
            <person name="Ritter S."/>
            <person name="Chen I.-M."/>
            <person name="Stamatis D."/>
            <person name="Reddy T."/>
            <person name="O'Malley R."/>
            <person name="Daum C."/>
            <person name="Shapiro N."/>
            <person name="Ivanova N."/>
            <person name="Kyrpides N."/>
            <person name="Woyke T."/>
        </authorList>
    </citation>
    <scope>NUCLEOTIDE SEQUENCE [LARGE SCALE GENOMIC DNA]</scope>
    <source>
        <strain evidence="5 6">AS2.23</strain>
    </source>
</reference>
<feature type="domain" description="GAF" evidence="3">
    <location>
        <begin position="41"/>
        <end position="191"/>
    </location>
</feature>